<comment type="caution">
    <text evidence="1">The sequence shown here is derived from an EMBL/GenBank/DDBJ whole genome shotgun (WGS) entry which is preliminary data.</text>
</comment>
<protein>
    <submittedName>
        <fullName evidence="1">Uncharacterized protein</fullName>
    </submittedName>
</protein>
<dbReference type="EMBL" id="WHVB01000205">
    <property type="protein sequence ID" value="KAF8460137.1"/>
    <property type="molecule type" value="Genomic_DNA"/>
</dbReference>
<evidence type="ECO:0000313" key="2">
    <source>
        <dbReference type="Proteomes" id="UP000759537"/>
    </source>
</evidence>
<dbReference type="Proteomes" id="UP000759537">
    <property type="component" value="Unassembled WGS sequence"/>
</dbReference>
<proteinExistence type="predicted"/>
<feature type="non-terminal residue" evidence="1">
    <location>
        <position position="183"/>
    </location>
</feature>
<dbReference type="OrthoDB" id="3199698at2759"/>
<name>A0A9P5JU36_9AGAM</name>
<organism evidence="1 2">
    <name type="scientific">Russula ochroleuca</name>
    <dbReference type="NCBI Taxonomy" id="152965"/>
    <lineage>
        <taxon>Eukaryota</taxon>
        <taxon>Fungi</taxon>
        <taxon>Dikarya</taxon>
        <taxon>Basidiomycota</taxon>
        <taxon>Agaricomycotina</taxon>
        <taxon>Agaricomycetes</taxon>
        <taxon>Russulales</taxon>
        <taxon>Russulaceae</taxon>
        <taxon>Russula</taxon>
    </lineage>
</organism>
<sequence>PFASAQDLYDKINSTEIGDVSWQAFSVQYDGDIPNNSAVLCWKMESYDTWFRNPLKIAEAQLGNIDFAHEIDFGLKQVFSSRADRCQYSDFMSGNWAWQQADVIAVDPETHGSMFVLLILSSDKTTVSVATGHNKYYPLYLSIGNVQNHIRCAHRNAVSLLGFLAIPKGKILLYYNDYITQTD</sequence>
<dbReference type="AlphaFoldDB" id="A0A9P5JU36"/>
<evidence type="ECO:0000313" key="1">
    <source>
        <dbReference type="EMBL" id="KAF8460137.1"/>
    </source>
</evidence>
<reference evidence="1" key="2">
    <citation type="journal article" date="2020" name="Nat. Commun.">
        <title>Large-scale genome sequencing of mycorrhizal fungi provides insights into the early evolution of symbiotic traits.</title>
        <authorList>
            <person name="Miyauchi S."/>
            <person name="Kiss E."/>
            <person name="Kuo A."/>
            <person name="Drula E."/>
            <person name="Kohler A."/>
            <person name="Sanchez-Garcia M."/>
            <person name="Morin E."/>
            <person name="Andreopoulos B."/>
            <person name="Barry K.W."/>
            <person name="Bonito G."/>
            <person name="Buee M."/>
            <person name="Carver A."/>
            <person name="Chen C."/>
            <person name="Cichocki N."/>
            <person name="Clum A."/>
            <person name="Culley D."/>
            <person name="Crous P.W."/>
            <person name="Fauchery L."/>
            <person name="Girlanda M."/>
            <person name="Hayes R.D."/>
            <person name="Keri Z."/>
            <person name="LaButti K."/>
            <person name="Lipzen A."/>
            <person name="Lombard V."/>
            <person name="Magnuson J."/>
            <person name="Maillard F."/>
            <person name="Murat C."/>
            <person name="Nolan M."/>
            <person name="Ohm R.A."/>
            <person name="Pangilinan J."/>
            <person name="Pereira M.F."/>
            <person name="Perotto S."/>
            <person name="Peter M."/>
            <person name="Pfister S."/>
            <person name="Riley R."/>
            <person name="Sitrit Y."/>
            <person name="Stielow J.B."/>
            <person name="Szollosi G."/>
            <person name="Zifcakova L."/>
            <person name="Stursova M."/>
            <person name="Spatafora J.W."/>
            <person name="Tedersoo L."/>
            <person name="Vaario L.M."/>
            <person name="Yamada A."/>
            <person name="Yan M."/>
            <person name="Wang P."/>
            <person name="Xu J."/>
            <person name="Bruns T."/>
            <person name="Baldrian P."/>
            <person name="Vilgalys R."/>
            <person name="Dunand C."/>
            <person name="Henrissat B."/>
            <person name="Grigoriev I.V."/>
            <person name="Hibbett D."/>
            <person name="Nagy L.G."/>
            <person name="Martin F.M."/>
        </authorList>
    </citation>
    <scope>NUCLEOTIDE SEQUENCE</scope>
    <source>
        <strain evidence="1">Prilba</strain>
    </source>
</reference>
<dbReference type="InterPro" id="IPR041078">
    <property type="entry name" value="Plavaka"/>
</dbReference>
<dbReference type="Pfam" id="PF18759">
    <property type="entry name" value="Plavaka"/>
    <property type="match status" value="1"/>
</dbReference>
<gene>
    <name evidence="1" type="ORF">DFH94DRAFT_641146</name>
</gene>
<accession>A0A9P5JU36</accession>
<keyword evidence="2" id="KW-1185">Reference proteome</keyword>
<reference evidence="1" key="1">
    <citation type="submission" date="2019-10" db="EMBL/GenBank/DDBJ databases">
        <authorList>
            <consortium name="DOE Joint Genome Institute"/>
            <person name="Kuo A."/>
            <person name="Miyauchi S."/>
            <person name="Kiss E."/>
            <person name="Drula E."/>
            <person name="Kohler A."/>
            <person name="Sanchez-Garcia M."/>
            <person name="Andreopoulos B."/>
            <person name="Barry K.W."/>
            <person name="Bonito G."/>
            <person name="Buee M."/>
            <person name="Carver A."/>
            <person name="Chen C."/>
            <person name="Cichocki N."/>
            <person name="Clum A."/>
            <person name="Culley D."/>
            <person name="Crous P.W."/>
            <person name="Fauchery L."/>
            <person name="Girlanda M."/>
            <person name="Hayes R."/>
            <person name="Keri Z."/>
            <person name="LaButti K."/>
            <person name="Lipzen A."/>
            <person name="Lombard V."/>
            <person name="Magnuson J."/>
            <person name="Maillard F."/>
            <person name="Morin E."/>
            <person name="Murat C."/>
            <person name="Nolan M."/>
            <person name="Ohm R."/>
            <person name="Pangilinan J."/>
            <person name="Pereira M."/>
            <person name="Perotto S."/>
            <person name="Peter M."/>
            <person name="Riley R."/>
            <person name="Sitrit Y."/>
            <person name="Stielow B."/>
            <person name="Szollosi G."/>
            <person name="Zifcakova L."/>
            <person name="Stursova M."/>
            <person name="Spatafora J.W."/>
            <person name="Tedersoo L."/>
            <person name="Vaario L.-M."/>
            <person name="Yamada A."/>
            <person name="Yan M."/>
            <person name="Wang P."/>
            <person name="Xu J."/>
            <person name="Bruns T."/>
            <person name="Baldrian P."/>
            <person name="Vilgalys R."/>
            <person name="Henrissat B."/>
            <person name="Grigoriev I.V."/>
            <person name="Hibbett D."/>
            <person name="Nagy L.G."/>
            <person name="Martin F.M."/>
        </authorList>
    </citation>
    <scope>NUCLEOTIDE SEQUENCE</scope>
    <source>
        <strain evidence="1">Prilba</strain>
    </source>
</reference>